<evidence type="ECO:0000313" key="2">
    <source>
        <dbReference type="EMBL" id="PFX15798.1"/>
    </source>
</evidence>
<dbReference type="Proteomes" id="UP000225706">
    <property type="component" value="Unassembled WGS sequence"/>
</dbReference>
<organism evidence="2 3">
    <name type="scientific">Stylophora pistillata</name>
    <name type="common">Smooth cauliflower coral</name>
    <dbReference type="NCBI Taxonomy" id="50429"/>
    <lineage>
        <taxon>Eukaryota</taxon>
        <taxon>Metazoa</taxon>
        <taxon>Cnidaria</taxon>
        <taxon>Anthozoa</taxon>
        <taxon>Hexacorallia</taxon>
        <taxon>Scleractinia</taxon>
        <taxon>Astrocoeniina</taxon>
        <taxon>Pocilloporidae</taxon>
        <taxon>Stylophora</taxon>
    </lineage>
</organism>
<keyword evidence="3" id="KW-1185">Reference proteome</keyword>
<evidence type="ECO:0000313" key="3">
    <source>
        <dbReference type="Proteomes" id="UP000225706"/>
    </source>
</evidence>
<dbReference type="EMBL" id="LSMT01000609">
    <property type="protein sequence ID" value="PFX15798.1"/>
    <property type="molecule type" value="Genomic_DNA"/>
</dbReference>
<feature type="compositionally biased region" description="Basic and acidic residues" evidence="1">
    <location>
        <begin position="76"/>
        <end position="96"/>
    </location>
</feature>
<gene>
    <name evidence="2" type="ORF">AWC38_SpisGene19969</name>
</gene>
<feature type="region of interest" description="Disordered" evidence="1">
    <location>
        <begin position="73"/>
        <end position="132"/>
    </location>
</feature>
<sequence>MVDNRFVGVTCSPVRSFNRMEALLKTKYGDSGFSSYFFVHKKAKKNNSANVQSSLPHGWSISHIHLATDPFFNTAIDDRKPGRKGEKGVTGAKEDSGTPGKSVPGSPGAKRDRGAAGKPGQPGKSGIKYVRWGKTTCPGGAQIVYKG</sequence>
<evidence type="ECO:0000256" key="1">
    <source>
        <dbReference type="SAM" id="MobiDB-lite"/>
    </source>
</evidence>
<dbReference type="AlphaFoldDB" id="A0A2B4RHD4"/>
<accession>A0A2B4RHD4</accession>
<protein>
    <submittedName>
        <fullName evidence="2">Uncharacterized protein</fullName>
    </submittedName>
</protein>
<proteinExistence type="predicted"/>
<reference evidence="3" key="1">
    <citation type="journal article" date="2017" name="bioRxiv">
        <title>Comparative analysis of the genomes of Stylophora pistillata and Acropora digitifera provides evidence for extensive differences between species of corals.</title>
        <authorList>
            <person name="Voolstra C.R."/>
            <person name="Li Y."/>
            <person name="Liew Y.J."/>
            <person name="Baumgarten S."/>
            <person name="Zoccola D."/>
            <person name="Flot J.-F."/>
            <person name="Tambutte S."/>
            <person name="Allemand D."/>
            <person name="Aranda M."/>
        </authorList>
    </citation>
    <scope>NUCLEOTIDE SEQUENCE [LARGE SCALE GENOMIC DNA]</scope>
</reference>
<name>A0A2B4RHD4_STYPI</name>
<comment type="caution">
    <text evidence="2">The sequence shown here is derived from an EMBL/GenBank/DDBJ whole genome shotgun (WGS) entry which is preliminary data.</text>
</comment>